<organism evidence="2 3">
    <name type="scientific">Bradyrhizobium japonicum</name>
    <dbReference type="NCBI Taxonomy" id="375"/>
    <lineage>
        <taxon>Bacteria</taxon>
        <taxon>Pseudomonadati</taxon>
        <taxon>Pseudomonadota</taxon>
        <taxon>Alphaproteobacteria</taxon>
        <taxon>Hyphomicrobiales</taxon>
        <taxon>Nitrobacteraceae</taxon>
        <taxon>Bradyrhizobium</taxon>
    </lineage>
</organism>
<evidence type="ECO:0000313" key="3">
    <source>
        <dbReference type="Proteomes" id="UP001549291"/>
    </source>
</evidence>
<keyword evidence="3" id="KW-1185">Reference proteome</keyword>
<evidence type="ECO:0000313" key="2">
    <source>
        <dbReference type="EMBL" id="MET4724994.1"/>
    </source>
</evidence>
<dbReference type="Proteomes" id="UP001549291">
    <property type="component" value="Unassembled WGS sequence"/>
</dbReference>
<proteinExistence type="predicted"/>
<evidence type="ECO:0000313" key="1">
    <source>
        <dbReference type="EMBL" id="MET4724691.1"/>
    </source>
</evidence>
<name>A0ABV2S722_BRAJP</name>
<accession>A0ABV2S722</accession>
<protein>
    <submittedName>
        <fullName evidence="2">Uncharacterized protein</fullName>
    </submittedName>
</protein>
<gene>
    <name evidence="1" type="ORF">ABIF63_008797</name>
    <name evidence="2" type="ORF">ABIF63_009100</name>
</gene>
<dbReference type="EMBL" id="JBEPTQ010000002">
    <property type="protein sequence ID" value="MET4724994.1"/>
    <property type="molecule type" value="Genomic_DNA"/>
</dbReference>
<comment type="caution">
    <text evidence="2">The sequence shown here is derived from an EMBL/GenBank/DDBJ whole genome shotgun (WGS) entry which is preliminary data.</text>
</comment>
<dbReference type="EMBL" id="JBEPTQ010000002">
    <property type="protein sequence ID" value="MET4724691.1"/>
    <property type="molecule type" value="Genomic_DNA"/>
</dbReference>
<reference evidence="2 3" key="1">
    <citation type="submission" date="2024-06" db="EMBL/GenBank/DDBJ databases">
        <title>Genomic Encyclopedia of Type Strains, Phase V (KMG-V): Genome sequencing to study the core and pangenomes of soil and plant-associated prokaryotes.</title>
        <authorList>
            <person name="Whitman W."/>
        </authorList>
    </citation>
    <scope>NUCLEOTIDE SEQUENCE [LARGE SCALE GENOMIC DNA]</scope>
    <source>
        <strain evidence="2 3">USDA 160</strain>
    </source>
</reference>
<sequence length="152" mass="15975">MQDAPSVLDEGQADCCRQVALASTGRTKQQQIGALAEPAVAGGECGHLRLGDHRHGLEVEAVKGLSGRQPRLDEMALDAAAAALSDLVLGNGGEEARRRPAFFIGLLGKLRPQRLDGGQPQLVEQQIEARGVDYVGCAHAAPPISAVPMRHS</sequence>